<dbReference type="RefSeq" id="WP_206845680.1">
    <property type="nucleotide sequence ID" value="NZ_CP065956.1"/>
</dbReference>
<dbReference type="Proteomes" id="UP000663088">
    <property type="component" value="Chromosome"/>
</dbReference>
<dbReference type="InterPro" id="IPR029063">
    <property type="entry name" value="SAM-dependent_MTases_sf"/>
</dbReference>
<evidence type="ECO:0000313" key="2">
    <source>
        <dbReference type="Proteomes" id="UP000663088"/>
    </source>
</evidence>
<dbReference type="Gene3D" id="3.40.50.150">
    <property type="entry name" value="Vaccinia Virus protein VP39"/>
    <property type="match status" value="1"/>
</dbReference>
<dbReference type="GO" id="GO:0008168">
    <property type="term" value="F:methyltransferase activity"/>
    <property type="evidence" value="ECO:0007669"/>
    <property type="project" value="UniProtKB-KW"/>
</dbReference>
<protein>
    <submittedName>
        <fullName evidence="1">Class I SAM-dependent methyltransferase</fullName>
    </submittedName>
</protein>
<dbReference type="PANTHER" id="PTHR43861:SF6">
    <property type="entry name" value="METHYLTRANSFERASE TYPE 11"/>
    <property type="match status" value="1"/>
</dbReference>
<dbReference type="PANTHER" id="PTHR43861">
    <property type="entry name" value="TRANS-ACONITATE 2-METHYLTRANSFERASE-RELATED"/>
    <property type="match status" value="1"/>
</dbReference>
<name>A0ABX7PTV6_9BACT</name>
<dbReference type="Pfam" id="PF13489">
    <property type="entry name" value="Methyltransf_23"/>
    <property type="match status" value="1"/>
</dbReference>
<evidence type="ECO:0000313" key="1">
    <source>
        <dbReference type="EMBL" id="QSR86415.1"/>
    </source>
</evidence>
<dbReference type="EMBL" id="CP065956">
    <property type="protein sequence ID" value="QSR86415.1"/>
    <property type="molecule type" value="Genomic_DNA"/>
</dbReference>
<organism evidence="1 2">
    <name type="scientific">Candidatus Methylacidiphilum infernorum</name>
    <dbReference type="NCBI Taxonomy" id="511746"/>
    <lineage>
        <taxon>Bacteria</taxon>
        <taxon>Pseudomonadati</taxon>
        <taxon>Verrucomicrobiota</taxon>
        <taxon>Methylacidiphilae</taxon>
        <taxon>Methylacidiphilales</taxon>
        <taxon>Methylacidiphilaceae</taxon>
        <taxon>Methylacidiphilum (ex Ratnadevi et al. 2023)</taxon>
    </lineage>
</organism>
<gene>
    <name evidence="1" type="ORF">EM20IM_07920</name>
</gene>
<dbReference type="GO" id="GO:0032259">
    <property type="term" value="P:methylation"/>
    <property type="evidence" value="ECO:0007669"/>
    <property type="project" value="UniProtKB-KW"/>
</dbReference>
<reference evidence="1 2" key="1">
    <citation type="submission" date="2020-12" db="EMBL/GenBank/DDBJ databases">
        <authorList>
            <person name="Awala S.I."/>
            <person name="Gwak J.-H."/>
            <person name="Kim S.-J."/>
            <person name="Rhee S.-K."/>
        </authorList>
    </citation>
    <scope>NUCLEOTIDE SEQUENCE [LARGE SCALE GENOMIC DNA]</scope>
    <source>
        <strain evidence="1 2">IT5</strain>
    </source>
</reference>
<sequence length="352" mass="39732">MPVKSQSLYDISLEAVPCCPVCGGEGKMTFKEVGDPLGSILGRWSYKSCQSCFSMWMDPRPIKEDIPKLYPKDYYTHEKIKENHWIERSKSFISKVWQKIWVSELSGMGYSKELAAHGLKSSWLGQFLALFPPIKMAARAECRFLPGSMRGKVLDVGCGNGYFLCFMKKLGWEVQGVEPDPRAAQICEELGIEVFQAPIEECPLKKDHYEAITLSHVIEHLADPKEVLLKLFSSLKPGGMLVSISPNPVGQWARAFGPAWRGLEPPRHLVLISPQGFELIGRQLAVQSFGWLTTWRNEHFDVAQSRAIRMQGHCRNFQVGLPDKLYGYLVAPWGTFFFPRSGEEVVAIFTKG</sequence>
<keyword evidence="2" id="KW-1185">Reference proteome</keyword>
<proteinExistence type="predicted"/>
<dbReference type="CDD" id="cd02440">
    <property type="entry name" value="AdoMet_MTases"/>
    <property type="match status" value="1"/>
</dbReference>
<dbReference type="SUPFAM" id="SSF53335">
    <property type="entry name" value="S-adenosyl-L-methionine-dependent methyltransferases"/>
    <property type="match status" value="1"/>
</dbReference>
<accession>A0ABX7PTV6</accession>
<keyword evidence="1" id="KW-0489">Methyltransferase</keyword>
<keyword evidence="1" id="KW-0808">Transferase</keyword>